<organism evidence="6 7">
    <name type="scientific">Pseudoduganella flava</name>
    <dbReference type="NCBI Taxonomy" id="871742"/>
    <lineage>
        <taxon>Bacteria</taxon>
        <taxon>Pseudomonadati</taxon>
        <taxon>Pseudomonadota</taxon>
        <taxon>Betaproteobacteria</taxon>
        <taxon>Burkholderiales</taxon>
        <taxon>Oxalobacteraceae</taxon>
        <taxon>Telluria group</taxon>
        <taxon>Pseudoduganella</taxon>
    </lineage>
</organism>
<sequence>MICMAGFRNRPGLRMKRPNSPVGNAMRHPCCLNVVVSVLFSRTGDSTGGRSISPGELAMHEHCSEYPYSGTGSDPWLVLRTRSRHEKVVESSLEQKQITAYLPKTRVINVKDGRKRVSEMPLFPGYVFVRPRADQYEGIRFIRGSCGLVFADAKPATLPDKDLEAVKLLVDSGATLTVDSDLVVGKRVRITGGPFAGVEGELVSMKNQDLLSINVEMVGSCVRVEVDHEMVAAL</sequence>
<evidence type="ECO:0000313" key="6">
    <source>
        <dbReference type="EMBL" id="QGZ37626.1"/>
    </source>
</evidence>
<dbReference type="SMART" id="SM00739">
    <property type="entry name" value="KOW"/>
    <property type="match status" value="1"/>
</dbReference>
<evidence type="ECO:0000256" key="2">
    <source>
        <dbReference type="ARBA" id="ARBA00023015"/>
    </source>
</evidence>
<dbReference type="SMART" id="SM00738">
    <property type="entry name" value="NGN"/>
    <property type="match status" value="1"/>
</dbReference>
<dbReference type="PANTHER" id="PTHR30265">
    <property type="entry name" value="RHO-INTERACTING TRANSCRIPTION TERMINATION FACTOR NUSG"/>
    <property type="match status" value="1"/>
</dbReference>
<evidence type="ECO:0000256" key="3">
    <source>
        <dbReference type="ARBA" id="ARBA00023163"/>
    </source>
</evidence>
<keyword evidence="3" id="KW-0804">Transcription</keyword>
<dbReference type="CDD" id="cd09895">
    <property type="entry name" value="NGN_SP_UpxY"/>
    <property type="match status" value="1"/>
</dbReference>
<dbReference type="CDD" id="cd06091">
    <property type="entry name" value="KOW_NusG"/>
    <property type="match status" value="1"/>
</dbReference>
<dbReference type="Pfam" id="PF02357">
    <property type="entry name" value="NusG"/>
    <property type="match status" value="1"/>
</dbReference>
<keyword evidence="2" id="KW-0805">Transcription regulation</keyword>
<dbReference type="InterPro" id="IPR043425">
    <property type="entry name" value="NusG-like"/>
</dbReference>
<evidence type="ECO:0000256" key="1">
    <source>
        <dbReference type="ARBA" id="ARBA00022814"/>
    </source>
</evidence>
<dbReference type="Proteomes" id="UP000437862">
    <property type="component" value="Chromosome"/>
</dbReference>
<protein>
    <submittedName>
        <fullName evidence="6">UpxY family transcription antiterminator</fullName>
    </submittedName>
</protein>
<dbReference type="InterPro" id="IPR006645">
    <property type="entry name" value="NGN-like_dom"/>
</dbReference>
<dbReference type="PANTHER" id="PTHR30265:SF4">
    <property type="entry name" value="KOW MOTIF FAMILY PROTEIN, EXPRESSED"/>
    <property type="match status" value="1"/>
</dbReference>
<dbReference type="NCBIfam" id="NF033644">
    <property type="entry name" value="antiterm_UpxY"/>
    <property type="match status" value="1"/>
</dbReference>
<keyword evidence="7" id="KW-1185">Reference proteome</keyword>
<dbReference type="InterPro" id="IPR005824">
    <property type="entry name" value="KOW"/>
</dbReference>
<evidence type="ECO:0000313" key="7">
    <source>
        <dbReference type="Proteomes" id="UP000437862"/>
    </source>
</evidence>
<dbReference type="SUPFAM" id="SSF82679">
    <property type="entry name" value="N-utilization substance G protein NusG, N-terminal domain"/>
    <property type="match status" value="1"/>
</dbReference>
<name>A0ABX6FKE1_9BURK</name>
<proteinExistence type="predicted"/>
<dbReference type="InterPro" id="IPR008991">
    <property type="entry name" value="Translation_prot_SH3-like_sf"/>
</dbReference>
<evidence type="ECO:0000259" key="5">
    <source>
        <dbReference type="SMART" id="SM00739"/>
    </source>
</evidence>
<gene>
    <name evidence="6" type="ORF">GO485_00200</name>
</gene>
<feature type="domain" description="KOW" evidence="5">
    <location>
        <begin position="181"/>
        <end position="208"/>
    </location>
</feature>
<dbReference type="EMBL" id="CP046904">
    <property type="protein sequence ID" value="QGZ37626.1"/>
    <property type="molecule type" value="Genomic_DNA"/>
</dbReference>
<dbReference type="SUPFAM" id="SSF50104">
    <property type="entry name" value="Translation proteins SH3-like domain"/>
    <property type="match status" value="1"/>
</dbReference>
<evidence type="ECO:0000259" key="4">
    <source>
        <dbReference type="SMART" id="SM00738"/>
    </source>
</evidence>
<dbReference type="Gene3D" id="3.30.70.940">
    <property type="entry name" value="NusG, N-terminal domain"/>
    <property type="match status" value="1"/>
</dbReference>
<accession>A0ABX6FKE1</accession>
<keyword evidence="1" id="KW-0889">Transcription antitermination</keyword>
<dbReference type="InterPro" id="IPR036735">
    <property type="entry name" value="NGN_dom_sf"/>
</dbReference>
<reference evidence="6 7" key="1">
    <citation type="submission" date="2019-12" db="EMBL/GenBank/DDBJ databases">
        <title>Draft Genome Sequences of Six Type Strains of the Genus Massilia.</title>
        <authorList>
            <person name="Miess H."/>
            <person name="Frediansyah A."/>
            <person name="Goeker M."/>
            <person name="Gross H."/>
        </authorList>
    </citation>
    <scope>NUCLEOTIDE SEQUENCE [LARGE SCALE GENOMIC DNA]</scope>
    <source>
        <strain evidence="6 7">DSM 26639</strain>
    </source>
</reference>
<feature type="domain" description="NusG-like N-terminal" evidence="4">
    <location>
        <begin position="73"/>
        <end position="170"/>
    </location>
</feature>